<dbReference type="EMBL" id="JAKMXF010000027">
    <property type="protein sequence ID" value="KAI6660712.1"/>
    <property type="molecule type" value="Genomic_DNA"/>
</dbReference>
<proteinExistence type="predicted"/>
<gene>
    <name evidence="1" type="ORF">LOD99_10293</name>
</gene>
<protein>
    <submittedName>
        <fullName evidence="1">Uncharacterized protein</fullName>
    </submittedName>
</protein>
<dbReference type="Proteomes" id="UP001165289">
    <property type="component" value="Unassembled WGS sequence"/>
</dbReference>
<accession>A0AAV7KHB0</accession>
<comment type="caution">
    <text evidence="1">The sequence shown here is derived from an EMBL/GenBank/DDBJ whole genome shotgun (WGS) entry which is preliminary data.</text>
</comment>
<evidence type="ECO:0000313" key="1">
    <source>
        <dbReference type="EMBL" id="KAI6660712.1"/>
    </source>
</evidence>
<organism evidence="1 2">
    <name type="scientific">Oopsacas minuta</name>
    <dbReference type="NCBI Taxonomy" id="111878"/>
    <lineage>
        <taxon>Eukaryota</taxon>
        <taxon>Metazoa</taxon>
        <taxon>Porifera</taxon>
        <taxon>Hexactinellida</taxon>
        <taxon>Hexasterophora</taxon>
        <taxon>Lyssacinosida</taxon>
        <taxon>Leucopsacidae</taxon>
        <taxon>Oopsacas</taxon>
    </lineage>
</organism>
<dbReference type="AlphaFoldDB" id="A0AAV7KHB0"/>
<keyword evidence="2" id="KW-1185">Reference proteome</keyword>
<reference evidence="1 2" key="1">
    <citation type="journal article" date="2023" name="BMC Biol.">
        <title>The compact genome of the sponge Oopsacas minuta (Hexactinellida) is lacking key metazoan core genes.</title>
        <authorList>
            <person name="Santini S."/>
            <person name="Schenkelaars Q."/>
            <person name="Jourda C."/>
            <person name="Duchesne M."/>
            <person name="Belahbib H."/>
            <person name="Rocher C."/>
            <person name="Selva M."/>
            <person name="Riesgo A."/>
            <person name="Vervoort M."/>
            <person name="Leys S.P."/>
            <person name="Kodjabachian L."/>
            <person name="Le Bivic A."/>
            <person name="Borchiellini C."/>
            <person name="Claverie J.M."/>
            <person name="Renard E."/>
        </authorList>
    </citation>
    <scope>NUCLEOTIDE SEQUENCE [LARGE SCALE GENOMIC DNA]</scope>
    <source>
        <strain evidence="1">SPO-2</strain>
    </source>
</reference>
<sequence>MQTNEMVKCSAMKIYNQLKMNDNTITRLNLHALYSKLYTAGCNDQEIRVIMKLRRNAQSRKHPENCKRKQIELEDDVIRLRKEKEILFRERLGLVLEISLLGEVLLGDRYYIENMV</sequence>
<name>A0AAV7KHB0_9METZ</name>
<evidence type="ECO:0000313" key="2">
    <source>
        <dbReference type="Proteomes" id="UP001165289"/>
    </source>
</evidence>